<accession>A0A8J8TB38</accession>
<dbReference type="RefSeq" id="WP_142980352.1">
    <property type="nucleotide sequence ID" value="NZ_RKLU01000005.1"/>
</dbReference>
<sequence>MPNPDPAHDTLVSYAGFFDHVPVRSPEVSVMGDLARTDAARSTDTLLAAISDDHRRIVLRTLDAVDETALHIDRLAAAVAAAESPHDDRDAVQHRIRTALHHTHLPKLAAAGLIEYDTATNRVELVDDELRAALLAVVDNDAA</sequence>
<dbReference type="EMBL" id="RKLU01000005">
    <property type="protein sequence ID" value="TQQ79316.1"/>
    <property type="molecule type" value="Genomic_DNA"/>
</dbReference>
<dbReference type="Pfam" id="PF24035">
    <property type="entry name" value="DUF7344"/>
    <property type="match status" value="1"/>
</dbReference>
<dbReference type="OrthoDB" id="247722at2157"/>
<dbReference type="AlphaFoldDB" id="A0A8J8TB38"/>
<gene>
    <name evidence="2" type="ORF">EGH24_11845</name>
</gene>
<dbReference type="Proteomes" id="UP000705823">
    <property type="component" value="Unassembled WGS sequence"/>
</dbReference>
<organism evidence="2 3">
    <name type="scientific">Halonotius terrestris</name>
    <dbReference type="NCBI Taxonomy" id="2487750"/>
    <lineage>
        <taxon>Archaea</taxon>
        <taxon>Methanobacteriati</taxon>
        <taxon>Methanobacteriota</taxon>
        <taxon>Stenosarchaea group</taxon>
        <taxon>Halobacteria</taxon>
        <taxon>Halobacteriales</taxon>
        <taxon>Haloferacaceae</taxon>
        <taxon>Halonotius</taxon>
    </lineage>
</organism>
<evidence type="ECO:0000313" key="2">
    <source>
        <dbReference type="EMBL" id="TQQ79316.1"/>
    </source>
</evidence>
<comment type="caution">
    <text evidence="2">The sequence shown here is derived from an EMBL/GenBank/DDBJ whole genome shotgun (WGS) entry which is preliminary data.</text>
</comment>
<feature type="domain" description="DUF7344" evidence="1">
    <location>
        <begin position="49"/>
        <end position="124"/>
    </location>
</feature>
<evidence type="ECO:0000313" key="3">
    <source>
        <dbReference type="Proteomes" id="UP000705823"/>
    </source>
</evidence>
<dbReference type="Gene3D" id="1.10.10.10">
    <property type="entry name" value="Winged helix-like DNA-binding domain superfamily/Winged helix DNA-binding domain"/>
    <property type="match status" value="1"/>
</dbReference>
<keyword evidence="3" id="KW-1185">Reference proteome</keyword>
<name>A0A8J8TB38_9EURY</name>
<evidence type="ECO:0000259" key="1">
    <source>
        <dbReference type="Pfam" id="PF24035"/>
    </source>
</evidence>
<proteinExistence type="predicted"/>
<dbReference type="InterPro" id="IPR055768">
    <property type="entry name" value="DUF7344"/>
</dbReference>
<dbReference type="InterPro" id="IPR036388">
    <property type="entry name" value="WH-like_DNA-bd_sf"/>
</dbReference>
<reference evidence="2" key="1">
    <citation type="submission" date="2019-02" db="EMBL/GenBank/DDBJ databases">
        <title>Halonotius sp. a new haloarchaeum isolated from saline soil.</title>
        <authorList>
            <person name="Duran-Viseras A."/>
            <person name="Sanchez-Porro C."/>
            <person name="Ventosa A."/>
        </authorList>
    </citation>
    <scope>NUCLEOTIDE SEQUENCE</scope>
    <source>
        <strain evidence="2">F15B</strain>
    </source>
</reference>
<protein>
    <recommendedName>
        <fullName evidence="1">DUF7344 domain-containing protein</fullName>
    </recommendedName>
</protein>